<dbReference type="Proteomes" id="UP000320176">
    <property type="component" value="Unassembled WGS sequence"/>
</dbReference>
<dbReference type="AlphaFoldDB" id="A0A5C6AN55"/>
<name>A0A5C6AN55_9BACT</name>
<organism evidence="3 4">
    <name type="scientific">Stieleria varia</name>
    <dbReference type="NCBI Taxonomy" id="2528005"/>
    <lineage>
        <taxon>Bacteria</taxon>
        <taxon>Pseudomonadati</taxon>
        <taxon>Planctomycetota</taxon>
        <taxon>Planctomycetia</taxon>
        <taxon>Pirellulales</taxon>
        <taxon>Pirellulaceae</taxon>
        <taxon>Stieleria</taxon>
    </lineage>
</organism>
<evidence type="ECO:0000313" key="4">
    <source>
        <dbReference type="Proteomes" id="UP000320176"/>
    </source>
</evidence>
<keyword evidence="4" id="KW-1185">Reference proteome</keyword>
<dbReference type="GO" id="GO:0016787">
    <property type="term" value="F:hydrolase activity"/>
    <property type="evidence" value="ECO:0007669"/>
    <property type="project" value="InterPro"/>
</dbReference>
<dbReference type="Gene3D" id="2.60.120.560">
    <property type="entry name" value="Exo-inulinase, domain 1"/>
    <property type="match status" value="2"/>
</dbReference>
<dbReference type="InterPro" id="IPR010496">
    <property type="entry name" value="AL/BT2_dom"/>
</dbReference>
<reference evidence="3 4" key="1">
    <citation type="submission" date="2019-02" db="EMBL/GenBank/DDBJ databases">
        <title>Deep-cultivation of Planctomycetes and their phenomic and genomic characterization uncovers novel biology.</title>
        <authorList>
            <person name="Wiegand S."/>
            <person name="Jogler M."/>
            <person name="Boedeker C."/>
            <person name="Pinto D."/>
            <person name="Vollmers J."/>
            <person name="Rivas-Marin E."/>
            <person name="Kohn T."/>
            <person name="Peeters S.H."/>
            <person name="Heuer A."/>
            <person name="Rast P."/>
            <person name="Oberbeckmann S."/>
            <person name="Bunk B."/>
            <person name="Jeske O."/>
            <person name="Meyerdierks A."/>
            <person name="Storesund J.E."/>
            <person name="Kallscheuer N."/>
            <person name="Luecker S."/>
            <person name="Lage O.M."/>
            <person name="Pohl T."/>
            <person name="Merkel B.J."/>
            <person name="Hornburger P."/>
            <person name="Mueller R.-W."/>
            <person name="Bruemmer F."/>
            <person name="Labrenz M."/>
            <person name="Spormann A.M."/>
            <person name="Op Den Camp H."/>
            <person name="Overmann J."/>
            <person name="Amann R."/>
            <person name="Jetten M.S.M."/>
            <person name="Mascher T."/>
            <person name="Medema M.H."/>
            <person name="Devos D.P."/>
            <person name="Kaster A.-K."/>
            <person name="Ovreas L."/>
            <person name="Rohde M."/>
            <person name="Galperin M.Y."/>
            <person name="Jogler C."/>
        </authorList>
    </citation>
    <scope>NUCLEOTIDE SEQUENCE [LARGE SCALE GENOMIC DNA]</scope>
    <source>
        <strain evidence="3 4">Pla52n</strain>
    </source>
</reference>
<feature type="domain" description="3-keto-alpha-glucoside-1,2-lyase/3-keto-2-hydroxy-glucal hydratase" evidence="2">
    <location>
        <begin position="248"/>
        <end position="421"/>
    </location>
</feature>
<dbReference type="RefSeq" id="WP_231742141.1">
    <property type="nucleotide sequence ID" value="NZ_CP151726.1"/>
</dbReference>
<evidence type="ECO:0000259" key="2">
    <source>
        <dbReference type="Pfam" id="PF06439"/>
    </source>
</evidence>
<feature type="domain" description="3-keto-alpha-glucoside-1,2-lyase/3-keto-2-hydroxy-glucal hydratase" evidence="2">
    <location>
        <begin position="71"/>
        <end position="237"/>
    </location>
</feature>
<protein>
    <recommendedName>
        <fullName evidence="2">3-keto-alpha-glucoside-1,2-lyase/3-keto-2-hydroxy-glucal hydratase domain-containing protein</fullName>
    </recommendedName>
</protein>
<sequence length="441" mass="48822">MKHTYFAAITLALLIHCGCKQQTANTDPVATATADTTRGENEPFVFEPQAYEASAEQLLAARLEPAEAAEGWVRLFDGHTLFGWEMAGQVNWHVEDQSLVADKGEQGLICTSTTWQDFEVTAEFNATETTNSGIFVRTPLEPMDPKIDCYEINIAPDSNAFPTGSLVGRQKVDAEKAGKQTPGQWRRMTIRAQGNEITVMLGTEIVCQYTDTVPVPARRIGLQHNSGRIAFRDIRIRPLGLKSTLDPELSQWTKYPEMPGSFSVNEDGELHVQGGRTQLETKERYGDFVLLADYKMPDPKINSGIFFRCIPGDEMMGYECQVSNEIKDGNPLTPVDHGTGGIFKRQTARVVAGNPDDWSTVLLMANGDHIAAWVGGVHVSDWQDTREPHENPRKGKRTEPGTIMIQGHDPTTDVLFRQIMIAPITVPTLDATDDSTNDESK</sequence>
<dbReference type="Pfam" id="PF06439">
    <property type="entry name" value="3keto-disac_hyd"/>
    <property type="match status" value="2"/>
</dbReference>
<feature type="compositionally biased region" description="Basic and acidic residues" evidence="1">
    <location>
        <begin position="382"/>
        <end position="399"/>
    </location>
</feature>
<gene>
    <name evidence="3" type="ORF">Pla52n_42100</name>
</gene>
<dbReference type="EMBL" id="SJPN01000005">
    <property type="protein sequence ID" value="TWU00841.1"/>
    <property type="molecule type" value="Genomic_DNA"/>
</dbReference>
<comment type="caution">
    <text evidence="3">The sequence shown here is derived from an EMBL/GenBank/DDBJ whole genome shotgun (WGS) entry which is preliminary data.</text>
</comment>
<accession>A0A5C6AN55</accession>
<evidence type="ECO:0000256" key="1">
    <source>
        <dbReference type="SAM" id="MobiDB-lite"/>
    </source>
</evidence>
<proteinExistence type="predicted"/>
<evidence type="ECO:0000313" key="3">
    <source>
        <dbReference type="EMBL" id="TWU00841.1"/>
    </source>
</evidence>
<feature type="region of interest" description="Disordered" evidence="1">
    <location>
        <begin position="382"/>
        <end position="402"/>
    </location>
</feature>